<dbReference type="InterPro" id="IPR050319">
    <property type="entry name" value="ABC_transp_ATP-bind"/>
</dbReference>
<dbReference type="Gene3D" id="3.40.50.300">
    <property type="entry name" value="P-loop containing nucleotide triphosphate hydrolases"/>
    <property type="match status" value="2"/>
</dbReference>
<dbReference type="InterPro" id="IPR003593">
    <property type="entry name" value="AAA+_ATPase"/>
</dbReference>
<dbReference type="PANTHER" id="PTHR43776">
    <property type="entry name" value="TRANSPORT ATP-BINDING PROTEIN"/>
    <property type="match status" value="1"/>
</dbReference>
<dbReference type="GO" id="GO:0015833">
    <property type="term" value="P:peptide transport"/>
    <property type="evidence" value="ECO:0007669"/>
    <property type="project" value="InterPro"/>
</dbReference>
<sequence length="576" mass="61127">MAADADDVLLRVRGLTVRAGERTLVDGIDLDLRRGERVGLIGDSGSGKSLTCLSIMGLLGDGLERAGTIELAGAASGVDGPGVAAPGSAAGVGASGVADPGDAATRIDLATLDDRAMARLRGRRLGMVFQEPMTALDPLMRVGDQVAEACGGRGRGIRTRVADLLARMGLPERVARAWPHELSGGQRQRVVLAMAMANTPDLLLADEPTTALDTTVQRRMLDLMREQVADAHTSLLFVTHDLGVVAGLCERVLVMERGRVVEAGPIGRVFRAPGHPCTRRLLAAARLEARPLPRVHAADGIRAETAGTHPVHACDPVEPIIRVDGVTMVYGPVHRRGWPRVAATPALADVTFDVRPGERLGVVGESGSGKSTLLRLIAGLDRPTAGRVTVTGRPVAGSERTLRWLRRVVQLVFQDPMGSLDPQMRVGDIVAEGLARLPRAERRQRVAALLRRVGLPEDAAGRHPHRFSGGQRQRIAIARALAVAPRVLLADEAVSALDVTVRGAVLDLLDELVAEQGLTLVFVSHDLGVVRALCDRVIVMHAGRVIEQGPTERVFSAPEQAYTAELLDAMPVLPGA</sequence>
<accession>A0A7C8FR79</accession>
<dbReference type="OrthoDB" id="4008250at2"/>
<dbReference type="CDD" id="cd03257">
    <property type="entry name" value="ABC_NikE_OppD_transporters"/>
    <property type="match status" value="2"/>
</dbReference>
<dbReference type="InterPro" id="IPR013563">
    <property type="entry name" value="Oligopep_ABC_C"/>
</dbReference>
<keyword evidence="7" id="KW-1185">Reference proteome</keyword>
<evidence type="ECO:0000256" key="2">
    <source>
        <dbReference type="ARBA" id="ARBA00022448"/>
    </source>
</evidence>
<dbReference type="GO" id="GO:0005524">
    <property type="term" value="F:ATP binding"/>
    <property type="evidence" value="ECO:0007669"/>
    <property type="project" value="UniProtKB-KW"/>
</dbReference>
<dbReference type="Pfam" id="PF00005">
    <property type="entry name" value="ABC_tran"/>
    <property type="match status" value="2"/>
</dbReference>
<organism evidence="6 7">
    <name type="scientific">Pseudoclavibacter caeni</name>
    <dbReference type="NCBI Taxonomy" id="908846"/>
    <lineage>
        <taxon>Bacteria</taxon>
        <taxon>Bacillati</taxon>
        <taxon>Actinomycetota</taxon>
        <taxon>Actinomycetes</taxon>
        <taxon>Micrococcales</taxon>
        <taxon>Microbacteriaceae</taxon>
        <taxon>Pseudoclavibacter</taxon>
    </lineage>
</organism>
<dbReference type="PROSITE" id="PS50893">
    <property type="entry name" value="ABC_TRANSPORTER_2"/>
    <property type="match status" value="2"/>
</dbReference>
<protein>
    <submittedName>
        <fullName evidence="6">ABC transporter ATP-binding protein</fullName>
    </submittedName>
</protein>
<evidence type="ECO:0000256" key="4">
    <source>
        <dbReference type="ARBA" id="ARBA00022840"/>
    </source>
</evidence>
<name>A0A7C8FR79_9MICO</name>
<dbReference type="InterPro" id="IPR003439">
    <property type="entry name" value="ABC_transporter-like_ATP-bd"/>
</dbReference>
<dbReference type="InterPro" id="IPR027417">
    <property type="entry name" value="P-loop_NTPase"/>
</dbReference>
<dbReference type="SUPFAM" id="SSF52540">
    <property type="entry name" value="P-loop containing nucleoside triphosphate hydrolases"/>
    <property type="match status" value="2"/>
</dbReference>
<gene>
    <name evidence="6" type="ORF">F8O02_01435</name>
</gene>
<evidence type="ECO:0000259" key="5">
    <source>
        <dbReference type="PROSITE" id="PS50893"/>
    </source>
</evidence>
<dbReference type="Pfam" id="PF08352">
    <property type="entry name" value="oligo_HPY"/>
    <property type="match status" value="1"/>
</dbReference>
<keyword evidence="2" id="KW-0813">Transport</keyword>
<dbReference type="GO" id="GO:0016887">
    <property type="term" value="F:ATP hydrolysis activity"/>
    <property type="evidence" value="ECO:0007669"/>
    <property type="project" value="InterPro"/>
</dbReference>
<feature type="domain" description="ABC transporter" evidence="5">
    <location>
        <begin position="10"/>
        <end position="282"/>
    </location>
</feature>
<comment type="caution">
    <text evidence="6">The sequence shown here is derived from an EMBL/GenBank/DDBJ whole genome shotgun (WGS) entry which is preliminary data.</text>
</comment>
<comment type="similarity">
    <text evidence="1">Belongs to the ABC transporter superfamily.</text>
</comment>
<dbReference type="PROSITE" id="PS00211">
    <property type="entry name" value="ABC_TRANSPORTER_1"/>
    <property type="match status" value="2"/>
</dbReference>
<proteinExistence type="inferred from homology"/>
<keyword evidence="4 6" id="KW-0067">ATP-binding</keyword>
<evidence type="ECO:0000256" key="1">
    <source>
        <dbReference type="ARBA" id="ARBA00005417"/>
    </source>
</evidence>
<dbReference type="Proteomes" id="UP000481339">
    <property type="component" value="Unassembled WGS sequence"/>
</dbReference>
<dbReference type="AlphaFoldDB" id="A0A7C8FR79"/>
<keyword evidence="3" id="KW-0547">Nucleotide-binding</keyword>
<dbReference type="GO" id="GO:0055085">
    <property type="term" value="P:transmembrane transport"/>
    <property type="evidence" value="ECO:0007669"/>
    <property type="project" value="UniProtKB-ARBA"/>
</dbReference>
<dbReference type="EMBL" id="WBKA01000001">
    <property type="protein sequence ID" value="KAB1633617.1"/>
    <property type="molecule type" value="Genomic_DNA"/>
</dbReference>
<evidence type="ECO:0000256" key="3">
    <source>
        <dbReference type="ARBA" id="ARBA00022741"/>
    </source>
</evidence>
<feature type="domain" description="ABC transporter" evidence="5">
    <location>
        <begin position="321"/>
        <end position="567"/>
    </location>
</feature>
<dbReference type="PANTHER" id="PTHR43776:SF7">
    <property type="entry name" value="D,D-DIPEPTIDE TRANSPORT ATP-BINDING PROTEIN DDPF-RELATED"/>
    <property type="match status" value="1"/>
</dbReference>
<evidence type="ECO:0000313" key="7">
    <source>
        <dbReference type="Proteomes" id="UP000481339"/>
    </source>
</evidence>
<reference evidence="6 7" key="1">
    <citation type="submission" date="2019-09" db="EMBL/GenBank/DDBJ databases">
        <title>Phylogeny of genus Pseudoclavibacter and closely related genus.</title>
        <authorList>
            <person name="Li Y."/>
        </authorList>
    </citation>
    <scope>NUCLEOTIDE SEQUENCE [LARGE SCALE GENOMIC DNA]</scope>
    <source>
        <strain evidence="6 7">JCM 16921</strain>
    </source>
</reference>
<dbReference type="SMART" id="SM00382">
    <property type="entry name" value="AAA"/>
    <property type="match status" value="2"/>
</dbReference>
<dbReference type="RefSeq" id="WP_158035395.1">
    <property type="nucleotide sequence ID" value="NZ_BAAAZV010000018.1"/>
</dbReference>
<evidence type="ECO:0000313" key="6">
    <source>
        <dbReference type="EMBL" id="KAB1633617.1"/>
    </source>
</evidence>
<dbReference type="InterPro" id="IPR017871">
    <property type="entry name" value="ABC_transporter-like_CS"/>
</dbReference>